<gene>
    <name evidence="12" type="ORF">BQ4739_LOCUS4653</name>
</gene>
<dbReference type="EMBL" id="FNXT01000370">
    <property type="protein sequence ID" value="SZX64129.1"/>
    <property type="molecule type" value="Genomic_DNA"/>
</dbReference>
<comment type="similarity">
    <text evidence="3">Belongs to the glycosyltransferase 31 family.</text>
</comment>
<keyword evidence="4" id="KW-0328">Glycosyltransferase</keyword>
<keyword evidence="13" id="KW-1185">Reference proteome</keyword>
<proteinExistence type="inferred from homology"/>
<keyword evidence="9" id="KW-0333">Golgi apparatus</keyword>
<feature type="region of interest" description="Disordered" evidence="11">
    <location>
        <begin position="23"/>
        <end position="78"/>
    </location>
</feature>
<evidence type="ECO:0000256" key="7">
    <source>
        <dbReference type="ARBA" id="ARBA00022968"/>
    </source>
</evidence>
<evidence type="ECO:0000256" key="9">
    <source>
        <dbReference type="ARBA" id="ARBA00023034"/>
    </source>
</evidence>
<evidence type="ECO:0000256" key="6">
    <source>
        <dbReference type="ARBA" id="ARBA00022692"/>
    </source>
</evidence>
<evidence type="ECO:0000313" key="12">
    <source>
        <dbReference type="EMBL" id="SZX64129.1"/>
    </source>
</evidence>
<keyword evidence="10" id="KW-0472">Membrane</keyword>
<evidence type="ECO:0000256" key="8">
    <source>
        <dbReference type="ARBA" id="ARBA00022989"/>
    </source>
</evidence>
<keyword evidence="6" id="KW-0812">Transmembrane</keyword>
<feature type="compositionally biased region" description="Polar residues" evidence="11">
    <location>
        <begin position="217"/>
        <end position="236"/>
    </location>
</feature>
<comment type="pathway">
    <text evidence="2">Protein modification; protein glycosylation.</text>
</comment>
<dbReference type="Gene3D" id="3.90.550.50">
    <property type="match status" value="1"/>
</dbReference>
<evidence type="ECO:0000256" key="1">
    <source>
        <dbReference type="ARBA" id="ARBA00004323"/>
    </source>
</evidence>
<feature type="compositionally biased region" description="Polar residues" evidence="11">
    <location>
        <begin position="31"/>
        <end position="44"/>
    </location>
</feature>
<protein>
    <recommendedName>
        <fullName evidence="14">Hexosyltransferase</fullName>
    </recommendedName>
</protein>
<dbReference type="UniPathway" id="UPA00378"/>
<feature type="compositionally biased region" description="Low complexity" evidence="11">
    <location>
        <begin position="61"/>
        <end position="78"/>
    </location>
</feature>
<dbReference type="Proteomes" id="UP000256970">
    <property type="component" value="Unassembled WGS sequence"/>
</dbReference>
<comment type="subcellular location">
    <subcellularLocation>
        <location evidence="1">Golgi apparatus membrane</location>
        <topology evidence="1">Single-pass type II membrane protein</topology>
    </subcellularLocation>
</comment>
<dbReference type="PANTHER" id="PTHR11214">
    <property type="entry name" value="BETA-1,3-N-ACETYLGLUCOSAMINYLTRANSFERASE"/>
    <property type="match status" value="1"/>
</dbReference>
<dbReference type="GO" id="GO:0000139">
    <property type="term" value="C:Golgi membrane"/>
    <property type="evidence" value="ECO:0007669"/>
    <property type="project" value="UniProtKB-SubCell"/>
</dbReference>
<evidence type="ECO:0000256" key="2">
    <source>
        <dbReference type="ARBA" id="ARBA00004922"/>
    </source>
</evidence>
<dbReference type="STRING" id="3088.A0A383VH54"/>
<keyword evidence="5" id="KW-0808">Transferase</keyword>
<feature type="region of interest" description="Disordered" evidence="11">
    <location>
        <begin position="210"/>
        <end position="248"/>
    </location>
</feature>
<dbReference type="Pfam" id="PF01762">
    <property type="entry name" value="Galactosyl_T"/>
    <property type="match status" value="1"/>
</dbReference>
<keyword evidence="7" id="KW-0735">Signal-anchor</keyword>
<dbReference type="AlphaFoldDB" id="A0A383VH54"/>
<feature type="region of interest" description="Disordered" evidence="11">
    <location>
        <begin position="123"/>
        <end position="146"/>
    </location>
</feature>
<sequence>MRQGPHDASTRAADSTILGLTSGTAGIASAPSPQLQQASLTSRPQPAAAPSQRVRQSASEQQQQQQQHQQQLLLQQPQQQLQQEGKAAGASILAGSYKHADGSLKGAAAVAPATHVDTAASLSHSTTNSNSQAVAASRTHVRPQQAGGATLLRTTHSITAAGGGLGGSKASILQLATAYEESLAGLSMALQMTQQKAAETAALRNMLGQALQRRDSMQQSRDSTTDTSGRRSNNAASKERHADGSSSVRAALEQDAVAENTGQGITQQQHINITALAAGAYATDATAAAAAAAGSSHGSENAAGISGGATPVTSTGGAAAGVACGRGNGPRIRLFIGVYTGFTAPGTEPRYNYAARRAALRATWFPGHPEERARFESEHSVVLRFIIGSSANASDELALQQEEQEHGDFMRLPLQEDYRALPNKTRTFFRAVTQQWDPDWVIKMDDDVYLNTARLLDAARQWDVMGAQYVGCMKHGVVWRQPGARWYEPAHLLVGPTYWLHAYGSIYAIAGPTARCVIGAGFDRLRLLGNEDTSVGLWMLAADAAHFEDMRLCSPMCT</sequence>
<evidence type="ECO:0000313" key="13">
    <source>
        <dbReference type="Proteomes" id="UP000256970"/>
    </source>
</evidence>
<evidence type="ECO:0008006" key="14">
    <source>
        <dbReference type="Google" id="ProtNLM"/>
    </source>
</evidence>
<evidence type="ECO:0000256" key="10">
    <source>
        <dbReference type="ARBA" id="ARBA00023136"/>
    </source>
</evidence>
<dbReference type="PANTHER" id="PTHR11214:SF85">
    <property type="entry name" value="BETA-1,3-GALACTOSYLTRANSFERASE 12-RELATED"/>
    <property type="match status" value="1"/>
</dbReference>
<evidence type="ECO:0000256" key="5">
    <source>
        <dbReference type="ARBA" id="ARBA00022679"/>
    </source>
</evidence>
<organism evidence="12 13">
    <name type="scientific">Tetradesmus obliquus</name>
    <name type="common">Green alga</name>
    <name type="synonym">Acutodesmus obliquus</name>
    <dbReference type="NCBI Taxonomy" id="3088"/>
    <lineage>
        <taxon>Eukaryota</taxon>
        <taxon>Viridiplantae</taxon>
        <taxon>Chlorophyta</taxon>
        <taxon>core chlorophytes</taxon>
        <taxon>Chlorophyceae</taxon>
        <taxon>CS clade</taxon>
        <taxon>Sphaeropleales</taxon>
        <taxon>Scenedesmaceae</taxon>
        <taxon>Tetradesmus</taxon>
    </lineage>
</organism>
<evidence type="ECO:0000256" key="4">
    <source>
        <dbReference type="ARBA" id="ARBA00022676"/>
    </source>
</evidence>
<name>A0A383VH54_TETOB</name>
<keyword evidence="8" id="KW-1133">Transmembrane helix</keyword>
<evidence type="ECO:0000256" key="11">
    <source>
        <dbReference type="SAM" id="MobiDB-lite"/>
    </source>
</evidence>
<feature type="compositionally biased region" description="Polar residues" evidence="11">
    <location>
        <begin position="123"/>
        <end position="134"/>
    </location>
</feature>
<evidence type="ECO:0000256" key="3">
    <source>
        <dbReference type="ARBA" id="ARBA00008661"/>
    </source>
</evidence>
<dbReference type="GO" id="GO:0008378">
    <property type="term" value="F:galactosyltransferase activity"/>
    <property type="evidence" value="ECO:0007669"/>
    <property type="project" value="TreeGrafter"/>
</dbReference>
<reference evidence="12 13" key="1">
    <citation type="submission" date="2016-10" db="EMBL/GenBank/DDBJ databases">
        <authorList>
            <person name="Cai Z."/>
        </authorList>
    </citation>
    <scope>NUCLEOTIDE SEQUENCE [LARGE SCALE GENOMIC DNA]</scope>
</reference>
<dbReference type="InterPro" id="IPR002659">
    <property type="entry name" value="Glyco_trans_31"/>
</dbReference>
<accession>A0A383VH54</accession>